<dbReference type="Proteomes" id="UP000316610">
    <property type="component" value="Segment"/>
</dbReference>
<evidence type="ECO:0000313" key="2">
    <source>
        <dbReference type="Proteomes" id="UP000316610"/>
    </source>
</evidence>
<evidence type="ECO:0000313" key="1">
    <source>
        <dbReference type="EMBL" id="QDH93222.1"/>
    </source>
</evidence>
<accession>A0A514DHY3</accession>
<name>A0A514DHY3_9CAUD</name>
<reference evidence="1 2" key="1">
    <citation type="submission" date="2019-05" db="EMBL/GenBank/DDBJ databases">
        <authorList>
            <person name="Hammer B.W."/>
            <person name="Chiaro A."/>
            <person name="Dufresne J."/>
            <person name="Kristler A."/>
            <person name="Kuo C.N."/>
            <person name="Ozcan Z."/>
            <person name="Pasmanik V."/>
            <person name="Shin J."/>
            <person name="Stephens K.N."/>
            <person name="Butela K.A."/>
            <person name="Garlena R.A."/>
            <person name="Russell D.A."/>
            <person name="Pope W.H."/>
            <person name="Jacobs-Sera D."/>
            <person name="Hatfull G.F."/>
        </authorList>
    </citation>
    <scope>NUCLEOTIDE SEQUENCE [LARGE SCALE GENOMIC DNA]</scope>
</reference>
<protein>
    <submittedName>
        <fullName evidence="1">Uncharacterized protein</fullName>
    </submittedName>
</protein>
<sequence>MSDRRPRGTIRYAGMTVPGEITAIDMIVPESPQMRAFSAYMRTAYGRALDQLVIYRDPPVWPNPWLQPDYRWPDLSDVPEALGGRRHDRHVHVNPLAILLAQPDRYDGPSWQLTIPPRRPRWDVLGPAATMIRRLLWLNIVQQQIGMRRGASATWVVRPGAVWVGGRTPAWIKPAIEQIVEHATRRRAQHNPVADRWATRLGGRTLTDLDHWYGTVRTIDANV</sequence>
<dbReference type="EMBL" id="MK937607">
    <property type="protein sequence ID" value="QDH93222.1"/>
    <property type="molecule type" value="Genomic_DNA"/>
</dbReference>
<dbReference type="KEGG" id="vg:63027371"/>
<keyword evidence="2" id="KW-1185">Reference proteome</keyword>
<dbReference type="GeneID" id="63027371"/>
<proteinExistence type="predicted"/>
<gene>
    <name evidence="1" type="primary">69</name>
    <name evidence="1" type="ORF">SEA_ZIPP_69</name>
</gene>
<organism evidence="1 2">
    <name type="scientific">Gordonia phage Zipp</name>
    <dbReference type="NCBI Taxonomy" id="2591212"/>
    <lineage>
        <taxon>Viruses</taxon>
        <taxon>Duplodnaviria</taxon>
        <taxon>Heunggongvirae</taxon>
        <taxon>Uroviricota</taxon>
        <taxon>Caudoviricetes</taxon>
        <taxon>Stackebrandtviridae</taxon>
        <taxon>Schenleyvirinae</taxon>
        <taxon>Zitchvirus</taxon>
        <taxon>Zitchvirus zipp</taxon>
    </lineage>
</organism>
<dbReference type="RefSeq" id="YP_010002818.1">
    <property type="nucleotide sequence ID" value="NC_053248.1"/>
</dbReference>